<protein>
    <submittedName>
        <fullName evidence="1">Uncharacterized protein</fullName>
    </submittedName>
</protein>
<accession>A0A165GWR2</accession>
<evidence type="ECO:0000313" key="1">
    <source>
        <dbReference type="EMBL" id="MBS7824721.1"/>
    </source>
</evidence>
<reference evidence="1" key="1">
    <citation type="submission" date="2021-03" db="EMBL/GenBank/DDBJ databases">
        <title>Identification and antibiotic profiling of Wohlfahrtiimonas chitiniclastica, an underestimated human pathogen.</title>
        <authorList>
            <person name="Kopf A."/>
            <person name="Bunk B."/>
            <person name="Coldewey S."/>
            <person name="Gunzer F."/>
            <person name="Riedel T."/>
            <person name="Schroettner P."/>
        </authorList>
    </citation>
    <scope>NUCLEOTIDE SEQUENCE</scope>
    <source>
        <strain evidence="1">DSM 100917</strain>
    </source>
</reference>
<sequence length="111" mass="12799">MRREEFLSSIINKQATTNDHVLRIQFELKHGDAENLVGALLDYFIVSDAESSIDRTKVTKDGMFQLDDDWLLFFYDHLEKSVHPCTPLPRSCKSVLTEDVQGTFDFIANPY</sequence>
<organism evidence="1 2">
    <name type="scientific">Wohlfahrtiimonas chitiniclastica</name>
    <dbReference type="NCBI Taxonomy" id="400946"/>
    <lineage>
        <taxon>Bacteria</taxon>
        <taxon>Pseudomonadati</taxon>
        <taxon>Pseudomonadota</taxon>
        <taxon>Gammaproteobacteria</taxon>
        <taxon>Cardiobacteriales</taxon>
        <taxon>Ignatzschineriaceae</taxon>
        <taxon>Wohlfahrtiimonas</taxon>
    </lineage>
</organism>
<gene>
    <name evidence="1" type="ORF">J7561_05825</name>
</gene>
<proteinExistence type="predicted"/>
<dbReference type="EMBL" id="JAGIBU010000004">
    <property type="protein sequence ID" value="MBS7824721.1"/>
    <property type="molecule type" value="Genomic_DNA"/>
</dbReference>
<name>A0A165GWR2_9GAMM</name>
<evidence type="ECO:0000313" key="2">
    <source>
        <dbReference type="Proteomes" id="UP000680020"/>
    </source>
</evidence>
<dbReference type="Proteomes" id="UP000680020">
    <property type="component" value="Unassembled WGS sequence"/>
</dbReference>
<comment type="caution">
    <text evidence="1">The sequence shown here is derived from an EMBL/GenBank/DDBJ whole genome shotgun (WGS) entry which is preliminary data.</text>
</comment>
<dbReference type="AlphaFoldDB" id="A0A165GWR2"/>